<evidence type="ECO:0000313" key="1">
    <source>
        <dbReference type="EMBL" id="KAH6933183.1"/>
    </source>
</evidence>
<comment type="caution">
    <text evidence="1">The sequence shown here is derived from an EMBL/GenBank/DDBJ whole genome shotgun (WGS) entry which is preliminary data.</text>
</comment>
<accession>A0ACB7SHG6</accession>
<dbReference type="Proteomes" id="UP000821845">
    <property type="component" value="Chromosome 4"/>
</dbReference>
<evidence type="ECO:0000313" key="2">
    <source>
        <dbReference type="Proteomes" id="UP000821845"/>
    </source>
</evidence>
<name>A0ACB7SHG6_HYAAI</name>
<sequence length="213" mass="23902">MMVQPGGTKKRRPKLAGCLVAALDAYPLDKRCQELGHLFHELPLKELQHYLPTILEHVFGFGANVGWGLQNISHGQPGFDAIRRFLGPEGPLLLLIYRLLSDASVNYEFPVSCLPPFVKDAFELYMFHFAYYIVNPSQPGAQQQLLQPMLLDIMGGDGQKIPGTILESSYLALLQDYLHYYLPHDRDHAPELPGYHPHHQAPSFVGGAPPRHV</sequence>
<dbReference type="EMBL" id="CM023484">
    <property type="protein sequence ID" value="KAH6933183.1"/>
    <property type="molecule type" value="Genomic_DNA"/>
</dbReference>
<protein>
    <submittedName>
        <fullName evidence="1">Uncharacterized protein</fullName>
    </submittedName>
</protein>
<proteinExistence type="predicted"/>
<reference evidence="1" key="1">
    <citation type="submission" date="2020-05" db="EMBL/GenBank/DDBJ databases">
        <title>Large-scale comparative analyses of tick genomes elucidate their genetic diversity and vector capacities.</title>
        <authorList>
            <person name="Jia N."/>
            <person name="Wang J."/>
            <person name="Shi W."/>
            <person name="Du L."/>
            <person name="Sun Y."/>
            <person name="Zhan W."/>
            <person name="Jiang J."/>
            <person name="Wang Q."/>
            <person name="Zhang B."/>
            <person name="Ji P."/>
            <person name="Sakyi L.B."/>
            <person name="Cui X."/>
            <person name="Yuan T."/>
            <person name="Jiang B."/>
            <person name="Yang W."/>
            <person name="Lam T.T.-Y."/>
            <person name="Chang Q."/>
            <person name="Ding S."/>
            <person name="Wang X."/>
            <person name="Zhu J."/>
            <person name="Ruan X."/>
            <person name="Zhao L."/>
            <person name="Wei J."/>
            <person name="Que T."/>
            <person name="Du C."/>
            <person name="Cheng J."/>
            <person name="Dai P."/>
            <person name="Han X."/>
            <person name="Huang E."/>
            <person name="Gao Y."/>
            <person name="Liu J."/>
            <person name="Shao H."/>
            <person name="Ye R."/>
            <person name="Li L."/>
            <person name="Wei W."/>
            <person name="Wang X."/>
            <person name="Wang C."/>
            <person name="Yang T."/>
            <person name="Huo Q."/>
            <person name="Li W."/>
            <person name="Guo W."/>
            <person name="Chen H."/>
            <person name="Zhou L."/>
            <person name="Ni X."/>
            <person name="Tian J."/>
            <person name="Zhou Y."/>
            <person name="Sheng Y."/>
            <person name="Liu T."/>
            <person name="Pan Y."/>
            <person name="Xia L."/>
            <person name="Li J."/>
            <person name="Zhao F."/>
            <person name="Cao W."/>
        </authorList>
    </citation>
    <scope>NUCLEOTIDE SEQUENCE</scope>
    <source>
        <strain evidence="1">Hyas-2018</strain>
    </source>
</reference>
<organism evidence="1 2">
    <name type="scientific">Hyalomma asiaticum</name>
    <name type="common">Tick</name>
    <dbReference type="NCBI Taxonomy" id="266040"/>
    <lineage>
        <taxon>Eukaryota</taxon>
        <taxon>Metazoa</taxon>
        <taxon>Ecdysozoa</taxon>
        <taxon>Arthropoda</taxon>
        <taxon>Chelicerata</taxon>
        <taxon>Arachnida</taxon>
        <taxon>Acari</taxon>
        <taxon>Parasitiformes</taxon>
        <taxon>Ixodida</taxon>
        <taxon>Ixodoidea</taxon>
        <taxon>Ixodidae</taxon>
        <taxon>Hyalomminae</taxon>
        <taxon>Hyalomma</taxon>
    </lineage>
</organism>
<keyword evidence="2" id="KW-1185">Reference proteome</keyword>
<gene>
    <name evidence="1" type="ORF">HPB50_012887</name>
</gene>